<keyword evidence="2" id="KW-0343">GTPase activation</keyword>
<dbReference type="Pfam" id="PF00620">
    <property type="entry name" value="RhoGAP"/>
    <property type="match status" value="1"/>
</dbReference>
<comment type="similarity">
    <text evidence="7">Belongs to the DHHC palmitoyltransferase family.</text>
</comment>
<dbReference type="InterPro" id="IPR051025">
    <property type="entry name" value="RhoGAP"/>
</dbReference>
<dbReference type="Gene3D" id="1.25.40.20">
    <property type="entry name" value="Ankyrin repeat-containing domain"/>
    <property type="match status" value="2"/>
</dbReference>
<dbReference type="GO" id="GO:0005925">
    <property type="term" value="C:focal adhesion"/>
    <property type="evidence" value="ECO:0007669"/>
    <property type="project" value="TreeGrafter"/>
</dbReference>
<dbReference type="InterPro" id="IPR008936">
    <property type="entry name" value="Rho_GTPase_activation_prot"/>
</dbReference>
<feature type="domain" description="Rho-GAP" evidence="9">
    <location>
        <begin position="673"/>
        <end position="854"/>
    </location>
</feature>
<dbReference type="AlphaFoldDB" id="A0A7J5XZ10"/>
<dbReference type="GO" id="GO:0016020">
    <property type="term" value="C:membrane"/>
    <property type="evidence" value="ECO:0007669"/>
    <property type="project" value="UniProtKB-SubCell"/>
</dbReference>
<dbReference type="SUPFAM" id="SSF50729">
    <property type="entry name" value="PH domain-like"/>
    <property type="match status" value="1"/>
</dbReference>
<sequence length="854" mass="97087">MTDQFSSNKVSWGGFSPLHYASLNGNRALVDFFLNNGADPNLNSNAGQTPFHFACRQGNIFIIHLMMQYGADLRLIDLQQKTSLHHAVSGGSIVAVQFLLETGMFRFSDTDMYHVTPLHLASSTGNTELVRYLLRDQRCAVDAVDQQGATALHVAAEHGGVEVCWTLMQRSGCWMLHLKNNSGLTPLDLSRQGKTFRHQQLNKLLIRYMREPKYHKPKESNALYCWTLSFPTLSGATILIIATVLRGYGGITCTLLFPWLARSIFTQFHRMTTYQSALVNLSMVHFSLVLGLFCKILTQDPGTLERADADTRFSCIADLVENNESPHRFCPYCELFQPDYTKHCKLCDVCITDYDHHCLFLNRCIGRGNHRLFVLFILSMLMAHLLFVSTATSYLYEMKYDGFHLWSSWFTLLGDEFWVVSLMVMNAVTLLWEVWLLIEQFDAVSSGTTTYFGQSESSVKQRSLAQRWPIVLSFLLEGRRRARNGPSGEGYTVQRVHCHETIQDSFDHRQTKGMGRGMQSCLCEREQHSNARSKSMVLGELSRISRPCSPLDQEKTLKAGWLKRQRSIMKNWQLRWFVLRNEALYFYKDQDETKAQGCIPLQCSQVNELPANQDEPGRHPFEIVPGGAGEKDRTGVSHESFLLMANSQSDMEDWVRAIRRVIWAPLGGGVFGQHLEETMLYEAQCGAQRPVPLLVEQCACFIREHGLKEEGLFRAPGQTNHVRELQDAFDRGEKPVFDSTTDVHTVASLLKLYIRELPEPIIPFPKYTQFLSCAQILTKDKAMVVTCLLNNVLLDFQPVALALNLTYGIIELGKQVKSLPQVQSHSNENKMSVQNLATVFGPNILRPRWRIQLP</sequence>
<dbReference type="Pfam" id="PF00169">
    <property type="entry name" value="PH"/>
    <property type="match status" value="1"/>
</dbReference>
<dbReference type="InterPro" id="IPR002110">
    <property type="entry name" value="Ankyrin_rpt"/>
</dbReference>
<dbReference type="PROSITE" id="PS50238">
    <property type="entry name" value="RHOGAP"/>
    <property type="match status" value="1"/>
</dbReference>
<dbReference type="SMART" id="SM00233">
    <property type="entry name" value="PH"/>
    <property type="match status" value="1"/>
</dbReference>
<protein>
    <recommendedName>
        <fullName evidence="7">Palmitoyltransferase</fullName>
        <ecNumber evidence="7">2.3.1.225</ecNumber>
    </recommendedName>
</protein>
<dbReference type="Pfam" id="PF01529">
    <property type="entry name" value="DHHC"/>
    <property type="match status" value="1"/>
</dbReference>
<keyword evidence="7" id="KW-0808">Transferase</keyword>
<keyword evidence="5 7" id="KW-0472">Membrane</keyword>
<keyword evidence="7" id="KW-0012">Acyltransferase</keyword>
<dbReference type="Gene3D" id="1.10.555.10">
    <property type="entry name" value="Rho GTPase activation protein"/>
    <property type="match status" value="1"/>
</dbReference>
<evidence type="ECO:0000256" key="6">
    <source>
        <dbReference type="PROSITE-ProRule" id="PRU00023"/>
    </source>
</evidence>
<dbReference type="GO" id="GO:0005096">
    <property type="term" value="F:GTPase activator activity"/>
    <property type="evidence" value="ECO:0007669"/>
    <property type="project" value="UniProtKB-KW"/>
</dbReference>
<dbReference type="PANTHER" id="PTHR15228">
    <property type="entry name" value="SPERMATHECAL PHYSIOLOGY VARIANT"/>
    <property type="match status" value="1"/>
</dbReference>
<dbReference type="SUPFAM" id="SSF48350">
    <property type="entry name" value="GTPase activation domain, GAP"/>
    <property type="match status" value="1"/>
</dbReference>
<organism evidence="10 11">
    <name type="scientific">Dissostichus mawsoni</name>
    <name type="common">Antarctic cod</name>
    <dbReference type="NCBI Taxonomy" id="36200"/>
    <lineage>
        <taxon>Eukaryota</taxon>
        <taxon>Metazoa</taxon>
        <taxon>Chordata</taxon>
        <taxon>Craniata</taxon>
        <taxon>Vertebrata</taxon>
        <taxon>Euteleostomi</taxon>
        <taxon>Actinopterygii</taxon>
        <taxon>Neopterygii</taxon>
        <taxon>Teleostei</taxon>
        <taxon>Neoteleostei</taxon>
        <taxon>Acanthomorphata</taxon>
        <taxon>Eupercaria</taxon>
        <taxon>Perciformes</taxon>
        <taxon>Notothenioidei</taxon>
        <taxon>Nototheniidae</taxon>
        <taxon>Dissostichus</taxon>
    </lineage>
</organism>
<dbReference type="EMBL" id="JAAKFY010000019">
    <property type="protein sequence ID" value="KAF3842131.1"/>
    <property type="molecule type" value="Genomic_DNA"/>
</dbReference>
<dbReference type="SMART" id="SM00248">
    <property type="entry name" value="ANK"/>
    <property type="match status" value="5"/>
</dbReference>
<feature type="transmembrane region" description="Helical" evidence="7">
    <location>
        <begin position="372"/>
        <end position="396"/>
    </location>
</feature>
<gene>
    <name evidence="10" type="ORF">F7725_024082</name>
</gene>
<dbReference type="PROSITE" id="PS50297">
    <property type="entry name" value="ANK_REP_REGION"/>
    <property type="match status" value="3"/>
</dbReference>
<evidence type="ECO:0000256" key="7">
    <source>
        <dbReference type="RuleBase" id="RU079119"/>
    </source>
</evidence>
<reference evidence="10 11" key="1">
    <citation type="submission" date="2020-03" db="EMBL/GenBank/DDBJ databases">
        <title>Dissostichus mawsoni Genome sequencing and assembly.</title>
        <authorList>
            <person name="Park H."/>
        </authorList>
    </citation>
    <scope>NUCLEOTIDE SEQUENCE [LARGE SCALE GENOMIC DNA]</scope>
    <source>
        <strain evidence="10">DM0001</strain>
        <tissue evidence="10">Muscle</tissue>
    </source>
</reference>
<dbReference type="Pfam" id="PF12796">
    <property type="entry name" value="Ank_2"/>
    <property type="match status" value="2"/>
</dbReference>
<feature type="domain" description="PH" evidence="8">
    <location>
        <begin position="555"/>
        <end position="663"/>
    </location>
</feature>
<dbReference type="GO" id="GO:0051056">
    <property type="term" value="P:regulation of small GTPase mediated signal transduction"/>
    <property type="evidence" value="ECO:0007669"/>
    <property type="project" value="UniProtKB-ARBA"/>
</dbReference>
<dbReference type="InterPro" id="IPR011993">
    <property type="entry name" value="PH-like_dom_sf"/>
</dbReference>
<dbReference type="EC" id="2.3.1.225" evidence="7"/>
<comment type="subcellular location">
    <subcellularLocation>
        <location evidence="1">Membrane</location>
        <topology evidence="1">Multi-pass membrane protein</topology>
    </subcellularLocation>
</comment>
<dbReference type="InterPro" id="IPR001594">
    <property type="entry name" value="Palmitoyltrfase_DHHC"/>
</dbReference>
<evidence type="ECO:0000256" key="4">
    <source>
        <dbReference type="ARBA" id="ARBA00022989"/>
    </source>
</evidence>
<evidence type="ECO:0000256" key="1">
    <source>
        <dbReference type="ARBA" id="ARBA00004141"/>
    </source>
</evidence>
<dbReference type="GO" id="GO:0019706">
    <property type="term" value="F:protein-cysteine S-palmitoyltransferase activity"/>
    <property type="evidence" value="ECO:0007669"/>
    <property type="project" value="UniProtKB-EC"/>
</dbReference>
<dbReference type="SMART" id="SM00324">
    <property type="entry name" value="RhoGAP"/>
    <property type="match status" value="1"/>
</dbReference>
<dbReference type="PROSITE" id="PS50088">
    <property type="entry name" value="ANK_REPEAT"/>
    <property type="match status" value="3"/>
</dbReference>
<dbReference type="Proteomes" id="UP000518266">
    <property type="component" value="Unassembled WGS sequence"/>
</dbReference>
<feature type="repeat" description="ANK" evidence="6">
    <location>
        <begin position="13"/>
        <end position="45"/>
    </location>
</feature>
<dbReference type="InterPro" id="IPR001849">
    <property type="entry name" value="PH_domain"/>
</dbReference>
<proteinExistence type="inferred from homology"/>
<feature type="transmembrane region" description="Helical" evidence="7">
    <location>
        <begin position="223"/>
        <end position="242"/>
    </location>
</feature>
<evidence type="ECO:0000313" key="11">
    <source>
        <dbReference type="Proteomes" id="UP000518266"/>
    </source>
</evidence>
<keyword evidence="11" id="KW-1185">Reference proteome</keyword>
<evidence type="ECO:0000256" key="5">
    <source>
        <dbReference type="ARBA" id="ARBA00023136"/>
    </source>
</evidence>
<dbReference type="OrthoDB" id="194358at2759"/>
<dbReference type="PROSITE" id="PS50003">
    <property type="entry name" value="PH_DOMAIN"/>
    <property type="match status" value="1"/>
</dbReference>
<dbReference type="InterPro" id="IPR036770">
    <property type="entry name" value="Ankyrin_rpt-contain_sf"/>
</dbReference>
<evidence type="ECO:0000259" key="8">
    <source>
        <dbReference type="PROSITE" id="PS50003"/>
    </source>
</evidence>
<feature type="repeat" description="ANK" evidence="6">
    <location>
        <begin position="46"/>
        <end position="78"/>
    </location>
</feature>
<keyword evidence="4 7" id="KW-1133">Transmembrane helix</keyword>
<accession>A0A7J5XZ10</accession>
<feature type="transmembrane region" description="Helical" evidence="7">
    <location>
        <begin position="248"/>
        <end position="265"/>
    </location>
</feature>
<keyword evidence="3 7" id="KW-0812">Transmembrane</keyword>
<evidence type="ECO:0000313" key="10">
    <source>
        <dbReference type="EMBL" id="KAF3842131.1"/>
    </source>
</evidence>
<dbReference type="SUPFAM" id="SSF48403">
    <property type="entry name" value="Ankyrin repeat"/>
    <property type="match status" value="1"/>
</dbReference>
<dbReference type="GO" id="GO:0007165">
    <property type="term" value="P:signal transduction"/>
    <property type="evidence" value="ECO:0007669"/>
    <property type="project" value="InterPro"/>
</dbReference>
<comment type="domain">
    <text evidence="7">The DHHC domain is required for palmitoyltransferase activity.</text>
</comment>
<dbReference type="PROSITE" id="PS50216">
    <property type="entry name" value="DHHC"/>
    <property type="match status" value="1"/>
</dbReference>
<dbReference type="Gene3D" id="2.30.29.30">
    <property type="entry name" value="Pleckstrin-homology domain (PH domain)/Phosphotyrosine-binding domain (PTB)"/>
    <property type="match status" value="1"/>
</dbReference>
<comment type="caution">
    <text evidence="10">The sequence shown here is derived from an EMBL/GenBank/DDBJ whole genome shotgun (WGS) entry which is preliminary data.</text>
</comment>
<evidence type="ECO:0000256" key="2">
    <source>
        <dbReference type="ARBA" id="ARBA00022468"/>
    </source>
</evidence>
<evidence type="ECO:0000256" key="3">
    <source>
        <dbReference type="ARBA" id="ARBA00022692"/>
    </source>
</evidence>
<comment type="catalytic activity">
    <reaction evidence="7">
        <text>L-cysteinyl-[protein] + hexadecanoyl-CoA = S-hexadecanoyl-L-cysteinyl-[protein] + CoA</text>
        <dbReference type="Rhea" id="RHEA:36683"/>
        <dbReference type="Rhea" id="RHEA-COMP:10131"/>
        <dbReference type="Rhea" id="RHEA-COMP:11032"/>
        <dbReference type="ChEBI" id="CHEBI:29950"/>
        <dbReference type="ChEBI" id="CHEBI:57287"/>
        <dbReference type="ChEBI" id="CHEBI:57379"/>
        <dbReference type="ChEBI" id="CHEBI:74151"/>
        <dbReference type="EC" id="2.3.1.225"/>
    </reaction>
</comment>
<feature type="repeat" description="ANK" evidence="6">
    <location>
        <begin position="113"/>
        <end position="135"/>
    </location>
</feature>
<keyword evidence="6" id="KW-0040">ANK repeat</keyword>
<dbReference type="PANTHER" id="PTHR15228:SF22">
    <property type="entry name" value="RHO GTPASE-ACTIVATING PROTEIN 22"/>
    <property type="match status" value="1"/>
</dbReference>
<evidence type="ECO:0000259" key="9">
    <source>
        <dbReference type="PROSITE" id="PS50238"/>
    </source>
</evidence>
<name>A0A7J5XZ10_DISMA</name>
<dbReference type="InterPro" id="IPR000198">
    <property type="entry name" value="RhoGAP_dom"/>
</dbReference>